<dbReference type="AlphaFoldDB" id="A0AAN9SJ74"/>
<evidence type="ECO:0000313" key="2">
    <source>
        <dbReference type="EMBL" id="KAK7397471.1"/>
    </source>
</evidence>
<reference evidence="2 3" key="1">
    <citation type="submission" date="2024-01" db="EMBL/GenBank/DDBJ databases">
        <title>The genomes of 5 underutilized Papilionoideae crops provide insights into root nodulation and disease resistanc.</title>
        <authorList>
            <person name="Jiang F."/>
        </authorList>
    </citation>
    <scope>NUCLEOTIDE SEQUENCE [LARGE SCALE GENOMIC DNA]</scope>
    <source>
        <strain evidence="2">DUOXIRENSHENG_FW03</strain>
        <tissue evidence="2">Leaves</tissue>
    </source>
</reference>
<proteinExistence type="predicted"/>
<keyword evidence="3" id="KW-1185">Reference proteome</keyword>
<protein>
    <submittedName>
        <fullName evidence="2">Uncharacterized protein</fullName>
    </submittedName>
</protein>
<sequence>MSEQERWGVSSQRGRRVMPKSSKEALVEERPFIREIQLGKRLNGRKRYRTHGVYLKFKRRKEDQGYKKYELIKETKYHTHHLAQTSNASVENRATRAKNRVEHTTYAQIFKRGTRNNNLLAEGGKSQVNYGVEGSDPFQFGEMFVKGAFTEGASHNLVGLFIAGYVNDATLQKHINGKGQRDSGCRGGYT</sequence>
<comment type="caution">
    <text evidence="2">The sequence shown here is derived from an EMBL/GenBank/DDBJ whole genome shotgun (WGS) entry which is preliminary data.</text>
</comment>
<name>A0AAN9SJ74_PSOTE</name>
<feature type="region of interest" description="Disordered" evidence="1">
    <location>
        <begin position="1"/>
        <end position="22"/>
    </location>
</feature>
<accession>A0AAN9SJ74</accession>
<gene>
    <name evidence="2" type="ORF">VNO78_18645</name>
</gene>
<evidence type="ECO:0000256" key="1">
    <source>
        <dbReference type="SAM" id="MobiDB-lite"/>
    </source>
</evidence>
<dbReference type="EMBL" id="JAYMYS010000004">
    <property type="protein sequence ID" value="KAK7397471.1"/>
    <property type="molecule type" value="Genomic_DNA"/>
</dbReference>
<dbReference type="Proteomes" id="UP001386955">
    <property type="component" value="Unassembled WGS sequence"/>
</dbReference>
<evidence type="ECO:0000313" key="3">
    <source>
        <dbReference type="Proteomes" id="UP001386955"/>
    </source>
</evidence>
<organism evidence="2 3">
    <name type="scientific">Psophocarpus tetragonolobus</name>
    <name type="common">Winged bean</name>
    <name type="synonym">Dolichos tetragonolobus</name>
    <dbReference type="NCBI Taxonomy" id="3891"/>
    <lineage>
        <taxon>Eukaryota</taxon>
        <taxon>Viridiplantae</taxon>
        <taxon>Streptophyta</taxon>
        <taxon>Embryophyta</taxon>
        <taxon>Tracheophyta</taxon>
        <taxon>Spermatophyta</taxon>
        <taxon>Magnoliopsida</taxon>
        <taxon>eudicotyledons</taxon>
        <taxon>Gunneridae</taxon>
        <taxon>Pentapetalae</taxon>
        <taxon>rosids</taxon>
        <taxon>fabids</taxon>
        <taxon>Fabales</taxon>
        <taxon>Fabaceae</taxon>
        <taxon>Papilionoideae</taxon>
        <taxon>50 kb inversion clade</taxon>
        <taxon>NPAAA clade</taxon>
        <taxon>indigoferoid/millettioid clade</taxon>
        <taxon>Phaseoleae</taxon>
        <taxon>Psophocarpus</taxon>
    </lineage>
</organism>